<dbReference type="UniPathway" id="UPA00122">
    <property type="reaction ID" value="UER00961"/>
</dbReference>
<dbReference type="InterPro" id="IPR011277">
    <property type="entry name" value="CM_T"/>
</dbReference>
<dbReference type="GO" id="GO:0046417">
    <property type="term" value="P:chorismate metabolic process"/>
    <property type="evidence" value="ECO:0007669"/>
    <property type="project" value="InterPro"/>
</dbReference>
<dbReference type="Proteomes" id="UP000268033">
    <property type="component" value="Unassembled WGS sequence"/>
</dbReference>
<evidence type="ECO:0000259" key="4">
    <source>
        <dbReference type="PROSITE" id="PS51176"/>
    </source>
</evidence>
<dbReference type="STRING" id="584787.GCA_001247655_02559"/>
<dbReference type="Gene3D" id="1.20.59.10">
    <property type="entry name" value="Chorismate mutase"/>
    <property type="match status" value="1"/>
</dbReference>
<sequence length="369" mass="40751">MLEDLRNRIDAVDKALLDLLDQRLALVREVGEVKREHGLPIYAPDREASMLASRREEAQKRGLSPDLIEDILRRCMRESYQQEVGAGSKCLRPDLGRVVVVGGRGRLGKRFAEYFTASGYQVSVLDKDDWHQATELLADAGLVILSVPINVTEAVIEALPALPAHCTLMDLTSIKEQPLGWMLAKHPGPVLGLHPMFGPDVSSFAKEVVLYCQGRGDNDWLIAQMGLWGAKLVAVDAAEHDASMGFIQALRHFNSFAYGLHLKASGADLNKLLTMSSPIYRLELAMVGRLFAQDPSLYADIILSNSQHLGVIKGFREQLNQVIALLEANDKAGFIERFEEVASYFGPLASDFMHESQLLLAKSKDSRSG</sequence>
<dbReference type="InterPro" id="IPR046826">
    <property type="entry name" value="PDH_N"/>
</dbReference>
<evidence type="ECO:0000313" key="6">
    <source>
        <dbReference type="Proteomes" id="UP000268033"/>
    </source>
</evidence>
<dbReference type="GO" id="GO:0070403">
    <property type="term" value="F:NAD+ binding"/>
    <property type="evidence" value="ECO:0007669"/>
    <property type="project" value="InterPro"/>
</dbReference>
<dbReference type="NCBIfam" id="NF008400">
    <property type="entry name" value="PRK11199.1"/>
    <property type="match status" value="1"/>
</dbReference>
<dbReference type="GO" id="GO:0005737">
    <property type="term" value="C:cytoplasm"/>
    <property type="evidence" value="ECO:0007669"/>
    <property type="project" value="UniProtKB-SubCell"/>
</dbReference>
<name>A0A3N1PKP7_9GAMM</name>
<evidence type="ECO:0000256" key="1">
    <source>
        <dbReference type="ARBA" id="ARBA00023002"/>
    </source>
</evidence>
<reference evidence="5 6" key="1">
    <citation type="submission" date="2018-11" db="EMBL/GenBank/DDBJ databases">
        <title>Genomic Encyclopedia of Type Strains, Phase IV (KMG-IV): sequencing the most valuable type-strain genomes for metagenomic binning, comparative biology and taxonomic classification.</title>
        <authorList>
            <person name="Goeker M."/>
        </authorList>
    </citation>
    <scope>NUCLEOTIDE SEQUENCE [LARGE SCALE GENOMIC DNA]</scope>
    <source>
        <strain evidence="5 6">DSM 21945</strain>
    </source>
</reference>
<feature type="domain" description="Chorismate mutase" evidence="3">
    <location>
        <begin position="1"/>
        <end position="87"/>
    </location>
</feature>
<evidence type="ECO:0000313" key="5">
    <source>
        <dbReference type="EMBL" id="ROQ27470.1"/>
    </source>
</evidence>
<dbReference type="GO" id="GO:0006571">
    <property type="term" value="P:tyrosine biosynthetic process"/>
    <property type="evidence" value="ECO:0007669"/>
    <property type="project" value="UniProtKB-UniPathway"/>
</dbReference>
<dbReference type="SUPFAM" id="SSF51735">
    <property type="entry name" value="NAD(P)-binding Rossmann-fold domains"/>
    <property type="match status" value="1"/>
</dbReference>
<dbReference type="InterPro" id="IPR046825">
    <property type="entry name" value="PDH_C"/>
</dbReference>
<keyword evidence="6" id="KW-1185">Reference proteome</keyword>
<dbReference type="PIRSF" id="PIRSF001499">
    <property type="entry name" value="Chor_mut_pdh_Tpr"/>
    <property type="match status" value="1"/>
</dbReference>
<dbReference type="InterPro" id="IPR050812">
    <property type="entry name" value="Preph/Arog_dehydrog"/>
</dbReference>
<dbReference type="SUPFAM" id="SSF48600">
    <property type="entry name" value="Chorismate mutase II"/>
    <property type="match status" value="1"/>
</dbReference>
<dbReference type="InterPro" id="IPR036291">
    <property type="entry name" value="NAD(P)-bd_dom_sf"/>
</dbReference>
<dbReference type="InterPro" id="IPR036263">
    <property type="entry name" value="Chorismate_II_sf"/>
</dbReference>
<comment type="subcellular location">
    <subcellularLocation>
        <location evidence="2">Cytoplasm</location>
    </subcellularLocation>
</comment>
<evidence type="ECO:0000259" key="3">
    <source>
        <dbReference type="PROSITE" id="PS51168"/>
    </source>
</evidence>
<organism evidence="5 6">
    <name type="scientific">Gallaecimonas pentaromativorans</name>
    <dbReference type="NCBI Taxonomy" id="584787"/>
    <lineage>
        <taxon>Bacteria</taxon>
        <taxon>Pseudomonadati</taxon>
        <taxon>Pseudomonadota</taxon>
        <taxon>Gammaproteobacteria</taxon>
        <taxon>Enterobacterales</taxon>
        <taxon>Gallaecimonadaceae</taxon>
        <taxon>Gallaecimonas</taxon>
    </lineage>
</organism>
<dbReference type="InterPro" id="IPR002701">
    <property type="entry name" value="CM_II_prokaryot"/>
</dbReference>
<keyword evidence="2" id="KW-0963">Cytoplasm</keyword>
<dbReference type="InterPro" id="IPR003099">
    <property type="entry name" value="Prephen_DH"/>
</dbReference>
<dbReference type="SMART" id="SM00830">
    <property type="entry name" value="CM_2"/>
    <property type="match status" value="1"/>
</dbReference>
<dbReference type="SUPFAM" id="SSF48179">
    <property type="entry name" value="6-phosphogluconate dehydrogenase C-terminal domain-like"/>
    <property type="match status" value="1"/>
</dbReference>
<keyword evidence="2" id="KW-0028">Amino-acid biosynthesis</keyword>
<dbReference type="UniPathway" id="UPA00120">
    <property type="reaction ID" value="UER00203"/>
</dbReference>
<keyword evidence="2" id="KW-0413">Isomerase</keyword>
<comment type="caution">
    <text evidence="5">The sequence shown here is derived from an EMBL/GenBank/DDBJ whole genome shotgun (WGS) entry which is preliminary data.</text>
</comment>
<dbReference type="PANTHER" id="PTHR21363:SF0">
    <property type="entry name" value="PREPHENATE DEHYDROGENASE [NADP(+)]"/>
    <property type="match status" value="1"/>
</dbReference>
<proteinExistence type="predicted"/>
<keyword evidence="2" id="KW-0057">Aromatic amino acid biosynthesis</keyword>
<dbReference type="EMBL" id="RJUL01000004">
    <property type="protein sequence ID" value="ROQ27470.1"/>
    <property type="molecule type" value="Genomic_DNA"/>
</dbReference>
<dbReference type="InterPro" id="IPR008927">
    <property type="entry name" value="6-PGluconate_DH-like_C_sf"/>
</dbReference>
<dbReference type="GO" id="GO:0004665">
    <property type="term" value="F:prephenate dehydrogenase (NADP+) activity"/>
    <property type="evidence" value="ECO:0007669"/>
    <property type="project" value="InterPro"/>
</dbReference>
<keyword evidence="2" id="KW-0827">Tyrosine biosynthesis</keyword>
<evidence type="ECO:0000256" key="2">
    <source>
        <dbReference type="PIRNR" id="PIRNR001499"/>
    </source>
</evidence>
<comment type="pathway">
    <text evidence="2">Metabolic intermediate biosynthesis; prephenate biosynthesis; prephenate from chorismate: step 1/1.</text>
</comment>
<dbReference type="PROSITE" id="PS51168">
    <property type="entry name" value="CHORISMATE_MUT_2"/>
    <property type="match status" value="1"/>
</dbReference>
<protein>
    <recommendedName>
        <fullName evidence="2">T-protein</fullName>
    </recommendedName>
</protein>
<dbReference type="PROSITE" id="PS51176">
    <property type="entry name" value="PDH_ADH"/>
    <property type="match status" value="1"/>
</dbReference>
<dbReference type="Gene3D" id="3.40.50.720">
    <property type="entry name" value="NAD(P)-binding Rossmann-like Domain"/>
    <property type="match status" value="1"/>
</dbReference>
<feature type="domain" description="Prephenate/arogenate dehydrogenase" evidence="4">
    <location>
        <begin position="96"/>
        <end position="356"/>
    </location>
</feature>
<dbReference type="Pfam" id="PF01817">
    <property type="entry name" value="CM_2"/>
    <property type="match status" value="1"/>
</dbReference>
<dbReference type="Pfam" id="PF20463">
    <property type="entry name" value="PDH_C"/>
    <property type="match status" value="1"/>
</dbReference>
<dbReference type="InterPro" id="IPR036979">
    <property type="entry name" value="CM_dom_sf"/>
</dbReference>
<dbReference type="Pfam" id="PF02153">
    <property type="entry name" value="PDH_N"/>
    <property type="match status" value="1"/>
</dbReference>
<dbReference type="Gene3D" id="1.10.3660.10">
    <property type="entry name" value="6-phosphogluconate dehydrogenase C-terminal like domain"/>
    <property type="match status" value="1"/>
</dbReference>
<dbReference type="GO" id="GO:0008977">
    <property type="term" value="F:prephenate dehydrogenase (NAD+) activity"/>
    <property type="evidence" value="ECO:0007669"/>
    <property type="project" value="InterPro"/>
</dbReference>
<dbReference type="GO" id="GO:0004106">
    <property type="term" value="F:chorismate mutase activity"/>
    <property type="evidence" value="ECO:0007669"/>
    <property type="project" value="InterPro"/>
</dbReference>
<comment type="pathway">
    <text evidence="2">Amino-acid biosynthesis; L-tyrosine biosynthesis; (4-hydroxyphenyl)pyruvate from prephenate (NAD(+) route): step 1/1.</text>
</comment>
<keyword evidence="2" id="KW-0520">NAD</keyword>
<dbReference type="InterPro" id="IPR008244">
    <property type="entry name" value="Chor_mut/prephenate_DH_T"/>
</dbReference>
<dbReference type="AlphaFoldDB" id="A0A3N1PKP7"/>
<dbReference type="PANTHER" id="PTHR21363">
    <property type="entry name" value="PREPHENATE DEHYDROGENASE"/>
    <property type="match status" value="1"/>
</dbReference>
<accession>A0A3N1PKP7</accession>
<gene>
    <name evidence="5" type="ORF">EDC28_104120</name>
</gene>
<dbReference type="NCBIfam" id="TIGR01799">
    <property type="entry name" value="CM_T"/>
    <property type="match status" value="1"/>
</dbReference>
<dbReference type="RefSeq" id="WP_123421326.1">
    <property type="nucleotide sequence ID" value="NZ_RJUL01000004.1"/>
</dbReference>
<keyword evidence="1 2" id="KW-0560">Oxidoreductase</keyword>